<dbReference type="AlphaFoldDB" id="A0A6A6UAA9"/>
<dbReference type="FunFam" id="3.60.15.10:FF:000033">
    <property type="entry name" value="MBL fold metallo-hydrolase"/>
    <property type="match status" value="1"/>
</dbReference>
<keyword evidence="1" id="KW-0479">Metal-binding</keyword>
<dbReference type="GO" id="GO:0070813">
    <property type="term" value="P:hydrogen sulfide metabolic process"/>
    <property type="evidence" value="ECO:0007669"/>
    <property type="project" value="TreeGrafter"/>
</dbReference>
<dbReference type="CDD" id="cd07724">
    <property type="entry name" value="POD-like_MBL-fold"/>
    <property type="match status" value="1"/>
</dbReference>
<feature type="domain" description="Metallo-beta-lactamase" evidence="2">
    <location>
        <begin position="55"/>
        <end position="249"/>
    </location>
</feature>
<name>A0A6A6UAA9_9PEZI</name>
<evidence type="ECO:0000313" key="4">
    <source>
        <dbReference type="Proteomes" id="UP000799302"/>
    </source>
</evidence>
<dbReference type="InterPro" id="IPR051682">
    <property type="entry name" value="Mito_Persulfide_Diox"/>
</dbReference>
<gene>
    <name evidence="3" type="ORF">BT63DRAFT_413586</name>
</gene>
<dbReference type="GO" id="GO:0046872">
    <property type="term" value="F:metal ion binding"/>
    <property type="evidence" value="ECO:0007669"/>
    <property type="project" value="UniProtKB-KW"/>
</dbReference>
<dbReference type="GO" id="GO:0050313">
    <property type="term" value="F:sulfur dioxygenase activity"/>
    <property type="evidence" value="ECO:0007669"/>
    <property type="project" value="InterPro"/>
</dbReference>
<dbReference type="Proteomes" id="UP000799302">
    <property type="component" value="Unassembled WGS sequence"/>
</dbReference>
<dbReference type="InterPro" id="IPR001279">
    <property type="entry name" value="Metallo-B-lactamas"/>
</dbReference>
<dbReference type="OrthoDB" id="449487at2759"/>
<dbReference type="SMART" id="SM00849">
    <property type="entry name" value="Lactamase_B"/>
    <property type="match status" value="1"/>
</dbReference>
<evidence type="ECO:0000259" key="2">
    <source>
        <dbReference type="SMART" id="SM00849"/>
    </source>
</evidence>
<dbReference type="EMBL" id="MU004235">
    <property type="protein sequence ID" value="KAF2669122.1"/>
    <property type="molecule type" value="Genomic_DNA"/>
</dbReference>
<keyword evidence="4" id="KW-1185">Reference proteome</keyword>
<sequence>MQARNLFTARKRYSLKLGAISPKSEFSSNQRLWYKKQVGNVREPIVHDVFESKTGSWQYVVVDRATSVAVIIDPVLDYDPITQKITTTSADSLLALIGKKEYKVDMILETHAHADHLSAASYLQHRLTQEQEYRPSIGIGKRIEQVQRRFGERYGIPAKEYDSVFDKAFEDDEEFAVGSLKAIAIHIPGHTPDHMGYKIGDNIFCGDSIFHIDIGSARADFPDGSATDLFKSGRKLLTFPDHVKIWTGHDYPPKGRLDPVPYMTVAEHRRLNKHLMDGMTEEEFVKMRQARDKTLAAPKLIHQSLQMNIRGGKLPAVSNTGQFMLHLPLKLGDLRW</sequence>
<dbReference type="InterPro" id="IPR044528">
    <property type="entry name" value="POD-like_MBL-fold"/>
</dbReference>
<evidence type="ECO:0000313" key="3">
    <source>
        <dbReference type="EMBL" id="KAF2669122.1"/>
    </source>
</evidence>
<reference evidence="3" key="1">
    <citation type="journal article" date="2020" name="Stud. Mycol.">
        <title>101 Dothideomycetes genomes: a test case for predicting lifestyles and emergence of pathogens.</title>
        <authorList>
            <person name="Haridas S."/>
            <person name="Albert R."/>
            <person name="Binder M."/>
            <person name="Bloem J."/>
            <person name="Labutti K."/>
            <person name="Salamov A."/>
            <person name="Andreopoulos B."/>
            <person name="Baker S."/>
            <person name="Barry K."/>
            <person name="Bills G."/>
            <person name="Bluhm B."/>
            <person name="Cannon C."/>
            <person name="Castanera R."/>
            <person name="Culley D."/>
            <person name="Daum C."/>
            <person name="Ezra D."/>
            <person name="Gonzalez J."/>
            <person name="Henrissat B."/>
            <person name="Kuo A."/>
            <person name="Liang C."/>
            <person name="Lipzen A."/>
            <person name="Lutzoni F."/>
            <person name="Magnuson J."/>
            <person name="Mondo S."/>
            <person name="Nolan M."/>
            <person name="Ohm R."/>
            <person name="Pangilinan J."/>
            <person name="Park H.-J."/>
            <person name="Ramirez L."/>
            <person name="Alfaro M."/>
            <person name="Sun H."/>
            <person name="Tritt A."/>
            <person name="Yoshinaga Y."/>
            <person name="Zwiers L.-H."/>
            <person name="Turgeon B."/>
            <person name="Goodwin S."/>
            <person name="Spatafora J."/>
            <person name="Crous P."/>
            <person name="Grigoriev I."/>
        </authorList>
    </citation>
    <scope>NUCLEOTIDE SEQUENCE</scope>
    <source>
        <strain evidence="3">CBS 115976</strain>
    </source>
</reference>
<dbReference type="GO" id="GO:0006749">
    <property type="term" value="P:glutathione metabolic process"/>
    <property type="evidence" value="ECO:0007669"/>
    <property type="project" value="InterPro"/>
</dbReference>
<dbReference type="PANTHER" id="PTHR43084:SF1">
    <property type="entry name" value="PERSULFIDE DIOXYGENASE ETHE1, MITOCHONDRIAL"/>
    <property type="match status" value="1"/>
</dbReference>
<dbReference type="Pfam" id="PF00753">
    <property type="entry name" value="Lactamase_B"/>
    <property type="match status" value="1"/>
</dbReference>
<dbReference type="SUPFAM" id="SSF56281">
    <property type="entry name" value="Metallo-hydrolase/oxidoreductase"/>
    <property type="match status" value="1"/>
</dbReference>
<protein>
    <submittedName>
        <fullName evidence="3">Putative metallo-beta-lactamase domain protein</fullName>
    </submittedName>
</protein>
<organism evidence="3 4">
    <name type="scientific">Microthyrium microscopicum</name>
    <dbReference type="NCBI Taxonomy" id="703497"/>
    <lineage>
        <taxon>Eukaryota</taxon>
        <taxon>Fungi</taxon>
        <taxon>Dikarya</taxon>
        <taxon>Ascomycota</taxon>
        <taxon>Pezizomycotina</taxon>
        <taxon>Dothideomycetes</taxon>
        <taxon>Dothideomycetes incertae sedis</taxon>
        <taxon>Microthyriales</taxon>
        <taxon>Microthyriaceae</taxon>
        <taxon>Microthyrium</taxon>
    </lineage>
</organism>
<evidence type="ECO:0000256" key="1">
    <source>
        <dbReference type="ARBA" id="ARBA00022723"/>
    </source>
</evidence>
<proteinExistence type="predicted"/>
<dbReference type="Gene3D" id="3.60.15.10">
    <property type="entry name" value="Ribonuclease Z/Hydroxyacylglutathione hydrolase-like"/>
    <property type="match status" value="1"/>
</dbReference>
<dbReference type="InterPro" id="IPR036866">
    <property type="entry name" value="RibonucZ/Hydroxyglut_hydro"/>
</dbReference>
<accession>A0A6A6UAA9</accession>
<dbReference type="PANTHER" id="PTHR43084">
    <property type="entry name" value="PERSULFIDE DIOXYGENASE ETHE1"/>
    <property type="match status" value="1"/>
</dbReference>